<feature type="transmembrane region" description="Helical" evidence="10">
    <location>
        <begin position="68"/>
        <end position="85"/>
    </location>
</feature>
<comment type="caution">
    <text evidence="11">The sequence shown here is derived from an EMBL/GenBank/DDBJ whole genome shotgun (WGS) entry which is preliminary data.</text>
</comment>
<evidence type="ECO:0000313" key="11">
    <source>
        <dbReference type="EMBL" id="KAF7992983.1"/>
    </source>
</evidence>
<evidence type="ECO:0000256" key="7">
    <source>
        <dbReference type="ARBA" id="ARBA00023136"/>
    </source>
</evidence>
<dbReference type="GO" id="GO:0005886">
    <property type="term" value="C:plasma membrane"/>
    <property type="evidence" value="ECO:0007669"/>
    <property type="project" value="UniProtKB-SubCell"/>
</dbReference>
<protein>
    <recommendedName>
        <fullName evidence="13">Odorant receptor</fullName>
    </recommendedName>
</protein>
<evidence type="ECO:0000256" key="4">
    <source>
        <dbReference type="ARBA" id="ARBA00022692"/>
    </source>
</evidence>
<feature type="transmembrane region" description="Helical" evidence="10">
    <location>
        <begin position="139"/>
        <end position="160"/>
    </location>
</feature>
<keyword evidence="12" id="KW-1185">Reference proteome</keyword>
<keyword evidence="7 10" id="KW-0472">Membrane</keyword>
<sequence>MRRKFTRSIIEFPFLIIKSKLNLSFYPNTPFNIGFSLNITNPIVSEFVGLCQLVSYFIGSLTHGCYNSFFLNMVLIICTHVTVLIDRYKKMIDNYLENRKNFPKIYNSKECLNIERKIMKKFIHNHLEILKLSNSINKIFSIVIFLQFAYFPIIICLFAYFASTVEPFSDLFIALFHGMVNITLQVAACCFASSELTIQFEKLSDTLYEVDWVDFHIKTKRSMIIIMMKTSKPFIFECGKLFRPSRETLTNVCIIYYK</sequence>
<evidence type="ECO:0000256" key="5">
    <source>
        <dbReference type="ARBA" id="ARBA00022725"/>
    </source>
</evidence>
<dbReference type="AlphaFoldDB" id="A0A834XT57"/>
<proteinExistence type="predicted"/>
<feature type="transmembrane region" description="Helical" evidence="10">
    <location>
        <begin position="43"/>
        <end position="62"/>
    </location>
</feature>
<dbReference type="InterPro" id="IPR004117">
    <property type="entry name" value="7tm6_olfct_rcpt"/>
</dbReference>
<evidence type="ECO:0000256" key="6">
    <source>
        <dbReference type="ARBA" id="ARBA00022989"/>
    </source>
</evidence>
<dbReference type="GO" id="GO:0005549">
    <property type="term" value="F:odorant binding"/>
    <property type="evidence" value="ECO:0007669"/>
    <property type="project" value="InterPro"/>
</dbReference>
<keyword evidence="8" id="KW-0675">Receptor</keyword>
<evidence type="ECO:0000256" key="8">
    <source>
        <dbReference type="ARBA" id="ARBA00023170"/>
    </source>
</evidence>
<reference evidence="11 12" key="1">
    <citation type="submission" date="2020-08" db="EMBL/GenBank/DDBJ databases">
        <title>Aphidius gifuensis genome sequencing and assembly.</title>
        <authorList>
            <person name="Du Z."/>
        </authorList>
    </citation>
    <scope>NUCLEOTIDE SEQUENCE [LARGE SCALE GENOMIC DNA]</scope>
    <source>
        <strain evidence="11">YNYX2018</strain>
        <tissue evidence="11">Adults</tissue>
    </source>
</reference>
<dbReference type="EMBL" id="JACMRX010000003">
    <property type="protein sequence ID" value="KAF7992983.1"/>
    <property type="molecule type" value="Genomic_DNA"/>
</dbReference>
<evidence type="ECO:0000256" key="2">
    <source>
        <dbReference type="ARBA" id="ARBA00022475"/>
    </source>
</evidence>
<keyword evidence="2" id="KW-1003">Cell membrane</keyword>
<evidence type="ECO:0000256" key="3">
    <source>
        <dbReference type="ARBA" id="ARBA00022606"/>
    </source>
</evidence>
<keyword evidence="3" id="KW-0716">Sensory transduction</keyword>
<evidence type="ECO:0000313" key="12">
    <source>
        <dbReference type="Proteomes" id="UP000639338"/>
    </source>
</evidence>
<dbReference type="GO" id="GO:0004984">
    <property type="term" value="F:olfactory receptor activity"/>
    <property type="evidence" value="ECO:0007669"/>
    <property type="project" value="InterPro"/>
</dbReference>
<gene>
    <name evidence="11" type="ORF">HCN44_005764</name>
</gene>
<keyword evidence="9" id="KW-0807">Transducer</keyword>
<evidence type="ECO:0008006" key="13">
    <source>
        <dbReference type="Google" id="ProtNLM"/>
    </source>
</evidence>
<dbReference type="OrthoDB" id="6597368at2759"/>
<organism evidence="11 12">
    <name type="scientific">Aphidius gifuensis</name>
    <name type="common">Parasitoid wasp</name>
    <dbReference type="NCBI Taxonomy" id="684658"/>
    <lineage>
        <taxon>Eukaryota</taxon>
        <taxon>Metazoa</taxon>
        <taxon>Ecdysozoa</taxon>
        <taxon>Arthropoda</taxon>
        <taxon>Hexapoda</taxon>
        <taxon>Insecta</taxon>
        <taxon>Pterygota</taxon>
        <taxon>Neoptera</taxon>
        <taxon>Endopterygota</taxon>
        <taxon>Hymenoptera</taxon>
        <taxon>Apocrita</taxon>
        <taxon>Ichneumonoidea</taxon>
        <taxon>Braconidae</taxon>
        <taxon>Aphidiinae</taxon>
        <taxon>Aphidius</taxon>
    </lineage>
</organism>
<name>A0A834XT57_APHGI</name>
<feature type="transmembrane region" description="Helical" evidence="10">
    <location>
        <begin position="172"/>
        <end position="192"/>
    </location>
</feature>
<evidence type="ECO:0000256" key="9">
    <source>
        <dbReference type="ARBA" id="ARBA00023224"/>
    </source>
</evidence>
<dbReference type="Pfam" id="PF02949">
    <property type="entry name" value="7tm_6"/>
    <property type="match status" value="1"/>
</dbReference>
<keyword evidence="6 10" id="KW-1133">Transmembrane helix</keyword>
<dbReference type="GO" id="GO:0007165">
    <property type="term" value="P:signal transduction"/>
    <property type="evidence" value="ECO:0007669"/>
    <property type="project" value="UniProtKB-KW"/>
</dbReference>
<keyword evidence="4 10" id="KW-0812">Transmembrane</keyword>
<evidence type="ECO:0000256" key="10">
    <source>
        <dbReference type="SAM" id="Phobius"/>
    </source>
</evidence>
<dbReference type="PANTHER" id="PTHR21137:SF35">
    <property type="entry name" value="ODORANT RECEPTOR 19A-RELATED"/>
    <property type="match status" value="1"/>
</dbReference>
<accession>A0A834XT57</accession>
<dbReference type="PANTHER" id="PTHR21137">
    <property type="entry name" value="ODORANT RECEPTOR"/>
    <property type="match status" value="1"/>
</dbReference>
<evidence type="ECO:0000256" key="1">
    <source>
        <dbReference type="ARBA" id="ARBA00004651"/>
    </source>
</evidence>
<keyword evidence="5" id="KW-0552">Olfaction</keyword>
<comment type="subcellular location">
    <subcellularLocation>
        <location evidence="1">Cell membrane</location>
        <topology evidence="1">Multi-pass membrane protein</topology>
    </subcellularLocation>
</comment>
<dbReference type="Proteomes" id="UP000639338">
    <property type="component" value="Unassembled WGS sequence"/>
</dbReference>